<dbReference type="KEGG" id="hje:HacjB3_10260"/>
<feature type="transmembrane region" description="Helical" evidence="1">
    <location>
        <begin position="77"/>
        <end position="94"/>
    </location>
</feature>
<dbReference type="GeneID" id="9419862"/>
<evidence type="ECO:0008006" key="6">
    <source>
        <dbReference type="Google" id="ProtNLM"/>
    </source>
</evidence>
<organism evidence="2 4">
    <name type="scientific">Halalkalicoccus jeotgali (strain DSM 18796 / CECT 7217 / JCM 14584 / KCTC 4019 / B3)</name>
    <dbReference type="NCBI Taxonomy" id="795797"/>
    <lineage>
        <taxon>Archaea</taxon>
        <taxon>Methanobacteriati</taxon>
        <taxon>Methanobacteriota</taxon>
        <taxon>Stenosarchaea group</taxon>
        <taxon>Halobacteria</taxon>
        <taxon>Halobacteriales</taxon>
        <taxon>Halococcaceae</taxon>
        <taxon>Halalkalicoccus</taxon>
    </lineage>
</organism>
<keyword evidence="1" id="KW-1133">Transmembrane helix</keyword>
<evidence type="ECO:0000313" key="3">
    <source>
        <dbReference type="EMBL" id="ELY36156.1"/>
    </source>
</evidence>
<proteinExistence type="predicted"/>
<reference evidence="3 5" key="2">
    <citation type="journal article" date="2014" name="PLoS Genet.">
        <title>Phylogenetically driven sequencing of extremely halophilic archaea reveals strategies for static and dynamic osmo-response.</title>
        <authorList>
            <person name="Becker E.A."/>
            <person name="Seitzer P.M."/>
            <person name="Tritt A."/>
            <person name="Larsen D."/>
            <person name="Krusor M."/>
            <person name="Yao A.I."/>
            <person name="Wu D."/>
            <person name="Madern D."/>
            <person name="Eisen J.A."/>
            <person name="Darling A.E."/>
            <person name="Facciotti M.T."/>
        </authorList>
    </citation>
    <scope>NUCLEOTIDE SEQUENCE [LARGE SCALE GENOMIC DNA]</scope>
    <source>
        <strain evidence="3">B3</strain>
        <strain evidence="5">DSM 18796 / CECT 7217 / JCM 14584 / KCTC 4019 / B3</strain>
    </source>
</reference>
<dbReference type="EMBL" id="CP002062">
    <property type="protein sequence ID" value="ADJ15435.1"/>
    <property type="molecule type" value="Genomic_DNA"/>
</dbReference>
<evidence type="ECO:0000313" key="2">
    <source>
        <dbReference type="EMBL" id="ADJ15435.1"/>
    </source>
</evidence>
<dbReference type="OrthoDB" id="375272at2157"/>
<accession>D8J443</accession>
<evidence type="ECO:0000256" key="1">
    <source>
        <dbReference type="SAM" id="Phobius"/>
    </source>
</evidence>
<dbReference type="RefSeq" id="WP_008417052.1">
    <property type="nucleotide sequence ID" value="NC_014297.1"/>
</dbReference>
<evidence type="ECO:0000313" key="4">
    <source>
        <dbReference type="Proteomes" id="UP000000390"/>
    </source>
</evidence>
<dbReference type="PATRIC" id="fig|795797.18.peg.2047"/>
<dbReference type="STRING" id="795797.HacjB3_10260"/>
<keyword evidence="1" id="KW-0812">Transmembrane</keyword>
<keyword evidence="1" id="KW-0472">Membrane</keyword>
<dbReference type="EMBL" id="AOHV01000030">
    <property type="protein sequence ID" value="ELY36156.1"/>
    <property type="molecule type" value="Genomic_DNA"/>
</dbReference>
<name>D8J443_HALJB</name>
<dbReference type="AlphaFoldDB" id="D8J443"/>
<dbReference type="Proteomes" id="UP000000390">
    <property type="component" value="Chromosome"/>
</dbReference>
<dbReference type="Proteomes" id="UP000011645">
    <property type="component" value="Unassembled WGS sequence"/>
</dbReference>
<evidence type="ECO:0000313" key="5">
    <source>
        <dbReference type="Proteomes" id="UP000011645"/>
    </source>
</evidence>
<dbReference type="HOGENOM" id="CLU_115323_0_0_2"/>
<dbReference type="eggNOG" id="arCOG11504">
    <property type="taxonomic scope" value="Archaea"/>
</dbReference>
<feature type="transmembrane region" description="Helical" evidence="1">
    <location>
        <begin position="39"/>
        <end position="57"/>
    </location>
</feature>
<gene>
    <name evidence="2" type="ordered locus">HacjB3_10260</name>
    <name evidence="3" type="ORF">C497_12407</name>
</gene>
<keyword evidence="5" id="KW-1185">Reference proteome</keyword>
<sequence>MSLKSDDTLNRTTRQSMAEFGAEIERTFLAFVEDHSLTMLRYALVAVYVWFGLLTMTGTSPTAGLVAEMFPFVPIEVFRVALGGWEVAVGLALLSRRTLRLAAVLLASHAAVVMLPLAVFPEQTFSYFPYGPSFEGVYIIKDWVLLGAVMTVGGLFEASERDPAGSNADD</sequence>
<reference evidence="2 4" key="1">
    <citation type="journal article" date="2010" name="J. Bacteriol.">
        <title>Complete genome sequence of Halalkalicoccus jeotgali B3(T), an extremely halophilic archaeon.</title>
        <authorList>
            <person name="Roh S.W."/>
            <person name="Nam Y.D."/>
            <person name="Nam S.H."/>
            <person name="Choi S.H."/>
            <person name="Park H.S."/>
            <person name="Bae J.W."/>
        </authorList>
    </citation>
    <scope>NUCLEOTIDE SEQUENCE [LARGE SCALE GENOMIC DNA]</scope>
    <source>
        <strain evidence="2">B3</strain>
        <strain evidence="4">DSM 18796 / CECT 7217 / JCM 14584 / KCTC 4019 / B3</strain>
    </source>
</reference>
<feature type="transmembrane region" description="Helical" evidence="1">
    <location>
        <begin position="101"/>
        <end position="118"/>
    </location>
</feature>
<protein>
    <recommendedName>
        <fullName evidence="6">DoxX family protein</fullName>
    </recommendedName>
</protein>